<keyword evidence="1" id="KW-0175">Coiled coil</keyword>
<organism evidence="5 6">
    <name type="scientific">Cylindrotheca closterium</name>
    <dbReference type="NCBI Taxonomy" id="2856"/>
    <lineage>
        <taxon>Eukaryota</taxon>
        <taxon>Sar</taxon>
        <taxon>Stramenopiles</taxon>
        <taxon>Ochrophyta</taxon>
        <taxon>Bacillariophyta</taxon>
        <taxon>Bacillariophyceae</taxon>
        <taxon>Bacillariophycidae</taxon>
        <taxon>Bacillariales</taxon>
        <taxon>Bacillariaceae</taxon>
        <taxon>Cylindrotheca</taxon>
    </lineage>
</organism>
<feature type="compositionally biased region" description="Acidic residues" evidence="2">
    <location>
        <begin position="577"/>
        <end position="591"/>
    </location>
</feature>
<keyword evidence="3" id="KW-0472">Membrane</keyword>
<feature type="region of interest" description="Disordered" evidence="2">
    <location>
        <begin position="31"/>
        <end position="104"/>
    </location>
</feature>
<feature type="signal peptide" evidence="4">
    <location>
        <begin position="1"/>
        <end position="29"/>
    </location>
</feature>
<evidence type="ECO:0000313" key="6">
    <source>
        <dbReference type="Proteomes" id="UP001295423"/>
    </source>
</evidence>
<name>A0AAD2FZV4_9STRA</name>
<evidence type="ECO:0008006" key="7">
    <source>
        <dbReference type="Google" id="ProtNLM"/>
    </source>
</evidence>
<keyword evidence="6" id="KW-1185">Reference proteome</keyword>
<feature type="coiled-coil region" evidence="1">
    <location>
        <begin position="735"/>
        <end position="765"/>
    </location>
</feature>
<keyword evidence="3" id="KW-0812">Transmembrane</keyword>
<protein>
    <recommendedName>
        <fullName evidence="7">SEA domain-containing protein</fullName>
    </recommendedName>
</protein>
<feature type="compositionally biased region" description="Low complexity" evidence="2">
    <location>
        <begin position="609"/>
        <end position="618"/>
    </location>
</feature>
<dbReference type="AlphaFoldDB" id="A0AAD2FZV4"/>
<keyword evidence="4" id="KW-0732">Signal</keyword>
<evidence type="ECO:0000256" key="3">
    <source>
        <dbReference type="SAM" id="Phobius"/>
    </source>
</evidence>
<feature type="region of interest" description="Disordered" evidence="2">
    <location>
        <begin position="609"/>
        <end position="697"/>
    </location>
</feature>
<comment type="caution">
    <text evidence="5">The sequence shown here is derived from an EMBL/GenBank/DDBJ whole genome shotgun (WGS) entry which is preliminary data.</text>
</comment>
<feature type="compositionally biased region" description="Polar residues" evidence="2">
    <location>
        <begin position="88"/>
        <end position="104"/>
    </location>
</feature>
<reference evidence="5" key="1">
    <citation type="submission" date="2023-08" db="EMBL/GenBank/DDBJ databases">
        <authorList>
            <person name="Audoor S."/>
            <person name="Bilcke G."/>
        </authorList>
    </citation>
    <scope>NUCLEOTIDE SEQUENCE</scope>
</reference>
<feature type="region of interest" description="Disordered" evidence="2">
    <location>
        <begin position="443"/>
        <end position="463"/>
    </location>
</feature>
<feature type="transmembrane region" description="Helical" evidence="3">
    <location>
        <begin position="256"/>
        <end position="277"/>
    </location>
</feature>
<evidence type="ECO:0000256" key="4">
    <source>
        <dbReference type="SAM" id="SignalP"/>
    </source>
</evidence>
<feature type="compositionally biased region" description="Acidic residues" evidence="2">
    <location>
        <begin position="662"/>
        <end position="671"/>
    </location>
</feature>
<evidence type="ECO:0000313" key="5">
    <source>
        <dbReference type="EMBL" id="CAJ1957188.1"/>
    </source>
</evidence>
<evidence type="ECO:0000256" key="1">
    <source>
        <dbReference type="SAM" id="Coils"/>
    </source>
</evidence>
<feature type="compositionally biased region" description="Polar residues" evidence="2">
    <location>
        <begin position="480"/>
        <end position="495"/>
    </location>
</feature>
<feature type="chain" id="PRO_5042004491" description="SEA domain-containing protein" evidence="4">
    <location>
        <begin position="30"/>
        <end position="765"/>
    </location>
</feature>
<dbReference type="Proteomes" id="UP001295423">
    <property type="component" value="Unassembled WGS sequence"/>
</dbReference>
<feature type="compositionally biased region" description="Polar residues" evidence="2">
    <location>
        <begin position="676"/>
        <end position="691"/>
    </location>
</feature>
<gene>
    <name evidence="5" type="ORF">CYCCA115_LOCUS16590</name>
</gene>
<feature type="compositionally biased region" description="Polar residues" evidence="2">
    <location>
        <begin position="52"/>
        <end position="74"/>
    </location>
</feature>
<sequence length="765" mass="84302">MVLRYFARSQLLLVSCLWCFMLLSPTVQAAKPRGSIGIRRREAKENKRDPETSSPTAIPTVIPTASPSIETNPPTIRPTKAPKKEQTEAPTQRPTSQQASRPTFQLHTVNPTLSFESSIRSLTPFVLELSEFPRNETAFNQLVERYLYVSMNAAMATLVNVDLQVLNTDRKLTGLQVKSIRMYHGSVTIRDPSVMEPSAKSAQTAALEDIATLNQFVSSSDIDLLITRVQVGDRDPVSIEAQKQNDATSSSPTPNIGLIVPVSIAVLLIVAATFMLVRYRRNKPPASPPPYVFEEDSDSSVSLDEGIPRFGKSRTIEIETETEQTSPSERASLRRLSSSKFMIQECLAGGGMEVVQLDSDGEDDRIVQLASIPMMSPSQSSIARSHSPSSMSVFSNSNDSTALRSSAMRFGRSRAVESHTDNSSAQLTLDSTKVVGALSMLASSSESCTDDSADEGGGYRYGRMEEPNEDIFVRRDTTRVSPSRTDSQMHQINCTKSEETERRFNPPNKWLAPPRQPPVTPLDDLLDDLLRSDSSTVADTSAMALESVLNPVRHTEEAGNRPIEVFVDSDSASQISEPEEEDYSADSEDGSSEAPQLLLKSVGSIRSADSFSSQQSESKTNLPSPLNLNQKLFGRNSNDQDHEPDAKPRIVSPTTSSHENASDEENDAPSDEETRFLQNRDSFEYSQTGSVHSERDIFDESTLFPTLNSTMDSISYSSSSVASQDSSSQFDPVFLEQLKWEKRRAKAATRKLKSEENQISFAMDL</sequence>
<proteinExistence type="predicted"/>
<accession>A0AAD2FZV4</accession>
<evidence type="ECO:0000256" key="2">
    <source>
        <dbReference type="SAM" id="MobiDB-lite"/>
    </source>
</evidence>
<feature type="compositionally biased region" description="Polar residues" evidence="2">
    <location>
        <begin position="619"/>
        <end position="630"/>
    </location>
</feature>
<feature type="compositionally biased region" description="Basic and acidic residues" evidence="2">
    <location>
        <begin position="638"/>
        <end position="648"/>
    </location>
</feature>
<keyword evidence="3" id="KW-1133">Transmembrane helix</keyword>
<feature type="region of interest" description="Disordered" evidence="2">
    <location>
        <begin position="285"/>
        <end position="306"/>
    </location>
</feature>
<feature type="region of interest" description="Disordered" evidence="2">
    <location>
        <begin position="377"/>
        <end position="398"/>
    </location>
</feature>
<dbReference type="EMBL" id="CAKOGP040001936">
    <property type="protein sequence ID" value="CAJ1957188.1"/>
    <property type="molecule type" value="Genomic_DNA"/>
</dbReference>
<feature type="region of interest" description="Disordered" evidence="2">
    <location>
        <begin position="553"/>
        <end position="594"/>
    </location>
</feature>
<feature type="region of interest" description="Disordered" evidence="2">
    <location>
        <begin position="480"/>
        <end position="520"/>
    </location>
</feature>
<feature type="compositionally biased region" description="Basic and acidic residues" evidence="2">
    <location>
        <begin position="39"/>
        <end position="51"/>
    </location>
</feature>